<protein>
    <submittedName>
        <fullName evidence="1">Alpha/beta hydrolase domain-containing protein 17C</fullName>
    </submittedName>
</protein>
<accession>A0A1Q9C0B9</accession>
<reference evidence="1 2" key="1">
    <citation type="submission" date="2016-02" db="EMBL/GenBank/DDBJ databases">
        <title>Genome analysis of coral dinoflagellate symbionts highlights evolutionary adaptations to a symbiotic lifestyle.</title>
        <authorList>
            <person name="Aranda M."/>
            <person name="Li Y."/>
            <person name="Liew Y.J."/>
            <person name="Baumgarten S."/>
            <person name="Simakov O."/>
            <person name="Wilson M."/>
            <person name="Piel J."/>
            <person name="Ashoor H."/>
            <person name="Bougouffa S."/>
            <person name="Bajic V.B."/>
            <person name="Ryu T."/>
            <person name="Ravasi T."/>
            <person name="Bayer T."/>
            <person name="Micklem G."/>
            <person name="Kim H."/>
            <person name="Bhak J."/>
            <person name="Lajeunesse T.C."/>
            <person name="Voolstra C.R."/>
        </authorList>
    </citation>
    <scope>NUCLEOTIDE SEQUENCE [LARGE SCALE GENOMIC DNA]</scope>
    <source>
        <strain evidence="1 2">CCMP2467</strain>
    </source>
</reference>
<comment type="caution">
    <text evidence="1">The sequence shown here is derived from an EMBL/GenBank/DDBJ whole genome shotgun (WGS) entry which is preliminary data.</text>
</comment>
<sequence>MLERGLLTRILYPAPEPSYSSDSFPNELVWIPKRSSLDGDIPPVGVDSVPCLLLTYPYSRYLVLFFHSNAEDLGRCYSFCRLLREKFQVHVLAVEYPGYGLCPGVATGKTVMENSFSALHFATQSLHWPLDGILTFGRSIGTGPAVKLASLFCFAGVILVTPFLSVADLFKDRVGPLSSLFEEWYPNIDLASRIKCPVLLIHGKADSMIGFHHAELLYAAISTRKLLVSPAALSHNTNLMNDVSYLILPATHFFSLPDYVFHDLQVPQWAFDVERATSRPAWSAFFQREGKALLQLGQFTARPLAGDLPACELRSCLGLGPVSAIQRPRQHAIGLIAVLRVRPCGIQPLAVHRLLQPCQR</sequence>
<keyword evidence="2" id="KW-1185">Reference proteome</keyword>
<proteinExistence type="predicted"/>
<evidence type="ECO:0000313" key="1">
    <source>
        <dbReference type="EMBL" id="OLP76367.1"/>
    </source>
</evidence>
<dbReference type="Gene3D" id="3.40.50.1820">
    <property type="entry name" value="alpha/beta hydrolase"/>
    <property type="match status" value="1"/>
</dbReference>
<dbReference type="Proteomes" id="UP000186817">
    <property type="component" value="Unassembled WGS sequence"/>
</dbReference>
<name>A0A1Q9C0B9_SYMMI</name>
<dbReference type="InterPro" id="IPR029058">
    <property type="entry name" value="AB_hydrolase_fold"/>
</dbReference>
<dbReference type="EMBL" id="LSRX01002046">
    <property type="protein sequence ID" value="OLP76367.1"/>
    <property type="molecule type" value="Genomic_DNA"/>
</dbReference>
<dbReference type="PANTHER" id="PTHR12277:SF197">
    <property type="entry name" value="CHROMOSOME UNDETERMINED SCAFFOLD_38, WHOLE GENOME SHOTGUN SEQUENCE"/>
    <property type="match status" value="1"/>
</dbReference>
<dbReference type="OrthoDB" id="10249433at2759"/>
<dbReference type="GO" id="GO:0016787">
    <property type="term" value="F:hydrolase activity"/>
    <property type="evidence" value="ECO:0007669"/>
    <property type="project" value="UniProtKB-KW"/>
</dbReference>
<organism evidence="1 2">
    <name type="scientific">Symbiodinium microadriaticum</name>
    <name type="common">Dinoflagellate</name>
    <name type="synonym">Zooxanthella microadriatica</name>
    <dbReference type="NCBI Taxonomy" id="2951"/>
    <lineage>
        <taxon>Eukaryota</taxon>
        <taxon>Sar</taxon>
        <taxon>Alveolata</taxon>
        <taxon>Dinophyceae</taxon>
        <taxon>Suessiales</taxon>
        <taxon>Symbiodiniaceae</taxon>
        <taxon>Symbiodinium</taxon>
    </lineage>
</organism>
<dbReference type="OMA" id="PELCNTE"/>
<dbReference type="SUPFAM" id="SSF53474">
    <property type="entry name" value="alpha/beta-Hydrolases"/>
    <property type="match status" value="1"/>
</dbReference>
<dbReference type="AlphaFoldDB" id="A0A1Q9C0B9"/>
<evidence type="ECO:0000313" key="2">
    <source>
        <dbReference type="Proteomes" id="UP000186817"/>
    </source>
</evidence>
<dbReference type="PANTHER" id="PTHR12277">
    <property type="entry name" value="ALPHA/BETA HYDROLASE DOMAIN-CONTAINING PROTEIN"/>
    <property type="match status" value="1"/>
</dbReference>
<keyword evidence="1" id="KW-0378">Hydrolase</keyword>
<gene>
    <name evidence="1" type="primary">abhd17c</name>
    <name evidence="1" type="ORF">AK812_SmicGene43706</name>
</gene>